<keyword evidence="3" id="KW-0804">Transcription</keyword>
<name>A0A2N5E809_9GAMM</name>
<dbReference type="InterPro" id="IPR010982">
    <property type="entry name" value="Lambda_DNA-bd_dom_sf"/>
</dbReference>
<evidence type="ECO:0000313" key="6">
    <source>
        <dbReference type="Proteomes" id="UP000234503"/>
    </source>
</evidence>
<dbReference type="AlphaFoldDB" id="A0A2N5E809"/>
<gene>
    <name evidence="5" type="ORF">CYR32_07370</name>
</gene>
<keyword evidence="2" id="KW-0238">DNA-binding</keyword>
<dbReference type="InterPro" id="IPR052359">
    <property type="entry name" value="HTH-type_reg/antitoxin"/>
</dbReference>
<keyword evidence="6" id="KW-1185">Reference proteome</keyword>
<protein>
    <submittedName>
        <fullName evidence="5">Transcriptional regulator</fullName>
    </submittedName>
</protein>
<dbReference type="PROSITE" id="PS50943">
    <property type="entry name" value="HTH_CROC1"/>
    <property type="match status" value="1"/>
</dbReference>
<dbReference type="SMART" id="SM00530">
    <property type="entry name" value="HTH_XRE"/>
    <property type="match status" value="1"/>
</dbReference>
<keyword evidence="1" id="KW-0805">Transcription regulation</keyword>
<sequence>MAKAFNESGAVSDETVEFISSRLKARQLREKMPKPAEMDGTAIRALRDRLQISQSMLAHTLNMSVESISKWERGEKKPNGAALRMLDILQRKGLEVFAQ</sequence>
<dbReference type="InterPro" id="IPR001387">
    <property type="entry name" value="Cro/C1-type_HTH"/>
</dbReference>
<evidence type="ECO:0000313" key="5">
    <source>
        <dbReference type="EMBL" id="PLR37618.1"/>
    </source>
</evidence>
<dbReference type="Proteomes" id="UP000234503">
    <property type="component" value="Unassembled WGS sequence"/>
</dbReference>
<accession>A0A2N5E809</accession>
<dbReference type="EMBL" id="PJZH01000004">
    <property type="protein sequence ID" value="PLR37618.1"/>
    <property type="molecule type" value="Genomic_DNA"/>
</dbReference>
<dbReference type="SUPFAM" id="SSF47413">
    <property type="entry name" value="lambda repressor-like DNA-binding domains"/>
    <property type="match status" value="1"/>
</dbReference>
<reference evidence="5 6" key="1">
    <citation type="submission" date="2017-12" db="EMBL/GenBank/DDBJ databases">
        <title>Characterization of six clinical isolates of Enterochimera gen. nov., a novel genus of the Yersiniaciae family and the three species Enterochimera arupensis sp. nov., Enterochimera coloradensis sp. nov, and Enterochimera californica sp. nov.</title>
        <authorList>
            <person name="Rossi A."/>
            <person name="Fisher M."/>
        </authorList>
    </citation>
    <scope>NUCLEOTIDE SEQUENCE [LARGE SCALE GENOMIC DNA]</scope>
    <source>
        <strain evidence="6">2016-Iso4</strain>
    </source>
</reference>
<dbReference type="Pfam" id="PF01381">
    <property type="entry name" value="HTH_3"/>
    <property type="match status" value="1"/>
</dbReference>
<evidence type="ECO:0000256" key="2">
    <source>
        <dbReference type="ARBA" id="ARBA00023125"/>
    </source>
</evidence>
<evidence type="ECO:0000256" key="1">
    <source>
        <dbReference type="ARBA" id="ARBA00023015"/>
    </source>
</evidence>
<dbReference type="Gene3D" id="1.10.260.40">
    <property type="entry name" value="lambda repressor-like DNA-binding domains"/>
    <property type="match status" value="1"/>
</dbReference>
<dbReference type="GO" id="GO:0003677">
    <property type="term" value="F:DNA binding"/>
    <property type="evidence" value="ECO:0007669"/>
    <property type="project" value="UniProtKB-KW"/>
</dbReference>
<dbReference type="PANTHER" id="PTHR36511:SF4">
    <property type="entry name" value="ANTITOXIN MQSA"/>
    <property type="match status" value="1"/>
</dbReference>
<evidence type="ECO:0000256" key="3">
    <source>
        <dbReference type="ARBA" id="ARBA00023163"/>
    </source>
</evidence>
<organism evidence="5 6">
    <name type="scientific">Chimaeribacter coloradensis</name>
    <dbReference type="NCBI Taxonomy" id="2060068"/>
    <lineage>
        <taxon>Bacteria</taxon>
        <taxon>Pseudomonadati</taxon>
        <taxon>Pseudomonadota</taxon>
        <taxon>Gammaproteobacteria</taxon>
        <taxon>Enterobacterales</taxon>
        <taxon>Yersiniaceae</taxon>
        <taxon>Chimaeribacter</taxon>
    </lineage>
</organism>
<dbReference type="OrthoDB" id="9799384at2"/>
<evidence type="ECO:0000259" key="4">
    <source>
        <dbReference type="PROSITE" id="PS50943"/>
    </source>
</evidence>
<proteinExistence type="predicted"/>
<feature type="domain" description="HTH cro/C1-type" evidence="4">
    <location>
        <begin position="43"/>
        <end position="96"/>
    </location>
</feature>
<dbReference type="CDD" id="cd00093">
    <property type="entry name" value="HTH_XRE"/>
    <property type="match status" value="1"/>
</dbReference>
<dbReference type="PANTHER" id="PTHR36511">
    <property type="entry name" value="MERR FAMILY BACTERIAL REGULATORY PROTEIN"/>
    <property type="match status" value="1"/>
</dbReference>
<comment type="caution">
    <text evidence="5">The sequence shown here is derived from an EMBL/GenBank/DDBJ whole genome shotgun (WGS) entry which is preliminary data.</text>
</comment>